<name>A0AAV8QT87_ENSVE</name>
<comment type="caution">
    <text evidence="2">The sequence shown here is derived from an EMBL/GenBank/DDBJ whole genome shotgun (WGS) entry which is preliminary data.</text>
</comment>
<dbReference type="Proteomes" id="UP001222027">
    <property type="component" value="Unassembled WGS sequence"/>
</dbReference>
<sequence>MSTSFTPPRDSDIPLRRGGVSTSGKGSDFGASPSRSVVGYGDPAEEPKRDHVGVGGAACGRQREGGGIFAAETGKWKIPAAIHRRAPCRRALCGKQGDVFGGGWEYSIPPPHPQSSPSSPAFDQSSFSFLQRLFSPATKQFWEVPLRS</sequence>
<evidence type="ECO:0000313" key="2">
    <source>
        <dbReference type="EMBL" id="KAJ8478254.1"/>
    </source>
</evidence>
<proteinExistence type="predicted"/>
<keyword evidence="3" id="KW-1185">Reference proteome</keyword>
<dbReference type="EMBL" id="JAQQAF010000006">
    <property type="protein sequence ID" value="KAJ8478254.1"/>
    <property type="molecule type" value="Genomic_DNA"/>
</dbReference>
<accession>A0AAV8QT87</accession>
<evidence type="ECO:0000313" key="3">
    <source>
        <dbReference type="Proteomes" id="UP001222027"/>
    </source>
</evidence>
<dbReference type="AlphaFoldDB" id="A0AAV8QT87"/>
<feature type="region of interest" description="Disordered" evidence="1">
    <location>
        <begin position="104"/>
        <end position="123"/>
    </location>
</feature>
<reference evidence="2 3" key="1">
    <citation type="submission" date="2022-12" db="EMBL/GenBank/DDBJ databases">
        <title>Chromosome-scale assembly of the Ensete ventricosum genome.</title>
        <authorList>
            <person name="Dussert Y."/>
            <person name="Stocks J."/>
            <person name="Wendawek A."/>
            <person name="Woldeyes F."/>
            <person name="Nichols R.A."/>
            <person name="Borrell J.S."/>
        </authorList>
    </citation>
    <scope>NUCLEOTIDE SEQUENCE [LARGE SCALE GENOMIC DNA]</scope>
    <source>
        <strain evidence="3">cv. Maze</strain>
        <tissue evidence="2">Seeds</tissue>
    </source>
</reference>
<feature type="region of interest" description="Disordered" evidence="1">
    <location>
        <begin position="1"/>
        <end position="64"/>
    </location>
</feature>
<protein>
    <submittedName>
        <fullName evidence="2">Uncharacterized protein</fullName>
    </submittedName>
</protein>
<evidence type="ECO:0000256" key="1">
    <source>
        <dbReference type="SAM" id="MobiDB-lite"/>
    </source>
</evidence>
<gene>
    <name evidence="2" type="ORF">OPV22_021981</name>
</gene>
<organism evidence="2 3">
    <name type="scientific">Ensete ventricosum</name>
    <name type="common">Abyssinian banana</name>
    <name type="synonym">Musa ensete</name>
    <dbReference type="NCBI Taxonomy" id="4639"/>
    <lineage>
        <taxon>Eukaryota</taxon>
        <taxon>Viridiplantae</taxon>
        <taxon>Streptophyta</taxon>
        <taxon>Embryophyta</taxon>
        <taxon>Tracheophyta</taxon>
        <taxon>Spermatophyta</taxon>
        <taxon>Magnoliopsida</taxon>
        <taxon>Liliopsida</taxon>
        <taxon>Zingiberales</taxon>
        <taxon>Musaceae</taxon>
        <taxon>Ensete</taxon>
    </lineage>
</organism>